<gene>
    <name evidence="2" type="ORF">NEDG_02143</name>
</gene>
<dbReference type="VEuPathDB" id="MicrosporidiaDB:NEDG_02143"/>
<feature type="chain" id="PRO_5008060545" evidence="1">
    <location>
        <begin position="36"/>
        <end position="181"/>
    </location>
</feature>
<dbReference type="GeneID" id="93648493"/>
<dbReference type="AlphaFoldDB" id="A0A177EKQ0"/>
<dbReference type="Proteomes" id="UP000185944">
    <property type="component" value="Unassembled WGS sequence"/>
</dbReference>
<keyword evidence="1" id="KW-0732">Signal</keyword>
<keyword evidence="3" id="KW-1185">Reference proteome</keyword>
<feature type="non-terminal residue" evidence="2">
    <location>
        <position position="181"/>
    </location>
</feature>
<reference evidence="2 3" key="1">
    <citation type="submission" date="2016-02" db="EMBL/GenBank/DDBJ databases">
        <title>Discovery of a natural microsporidian pathogen with a broad tissue tropism in Caenorhabditis elegans.</title>
        <authorList>
            <person name="Luallen R.J."/>
            <person name="Reinke A.W."/>
            <person name="Tong L."/>
            <person name="Botts M.R."/>
            <person name="Felix M.-A."/>
            <person name="Troemel E.R."/>
        </authorList>
    </citation>
    <scope>NUCLEOTIDE SEQUENCE [LARGE SCALE GENOMIC DNA]</scope>
    <source>
        <strain evidence="2 3">JUm2807</strain>
    </source>
</reference>
<proteinExistence type="predicted"/>
<protein>
    <submittedName>
        <fullName evidence="2">Uncharacterized protein</fullName>
    </submittedName>
</protein>
<evidence type="ECO:0000313" key="3">
    <source>
        <dbReference type="Proteomes" id="UP000185944"/>
    </source>
</evidence>
<evidence type="ECO:0000313" key="2">
    <source>
        <dbReference type="EMBL" id="OAG32276.1"/>
    </source>
</evidence>
<dbReference type="RefSeq" id="XP_067545718.1">
    <property type="nucleotide sequence ID" value="XM_067689561.1"/>
</dbReference>
<comment type="caution">
    <text evidence="2">The sequence shown here is derived from an EMBL/GenBank/DDBJ whole genome shotgun (WGS) entry which is preliminary data.</text>
</comment>
<feature type="signal peptide" evidence="1">
    <location>
        <begin position="1"/>
        <end position="35"/>
    </location>
</feature>
<evidence type="ECO:0000256" key="1">
    <source>
        <dbReference type="SAM" id="SignalP"/>
    </source>
</evidence>
<dbReference type="EMBL" id="LTDL01000009">
    <property type="protein sequence ID" value="OAG32276.1"/>
    <property type="molecule type" value="Genomic_DNA"/>
</dbReference>
<organism evidence="2 3">
    <name type="scientific">Nematocida displodere</name>
    <dbReference type="NCBI Taxonomy" id="1805483"/>
    <lineage>
        <taxon>Eukaryota</taxon>
        <taxon>Fungi</taxon>
        <taxon>Fungi incertae sedis</taxon>
        <taxon>Microsporidia</taxon>
        <taxon>Nematocida</taxon>
    </lineage>
</organism>
<sequence>MQTDKRIAVSLRRKQTMLGALLGLVVFLLVGSLNAAEEENYWVIDNNEQPPEPLEIGPSITYLELQAAIPTLEKLHNLIKLLSKSNPELEHHLGCQDVQQLTDTIEAVACLNIDLDIYSVDELNLTPLNLIWSLRKVHIFNSDDVVPILNPVNTEKKFICLILGMSNIRIQTLKISNLDKH</sequence>
<name>A0A177EKQ0_9MICR</name>
<accession>A0A177EKQ0</accession>